<keyword evidence="1" id="KW-0472">Membrane</keyword>
<keyword evidence="3" id="KW-1185">Reference proteome</keyword>
<dbReference type="EMBL" id="JANAVB010029215">
    <property type="protein sequence ID" value="KAJ6815257.1"/>
    <property type="molecule type" value="Genomic_DNA"/>
</dbReference>
<dbReference type="Proteomes" id="UP001140949">
    <property type="component" value="Unassembled WGS sequence"/>
</dbReference>
<keyword evidence="1" id="KW-0812">Transmembrane</keyword>
<feature type="transmembrane region" description="Helical" evidence="1">
    <location>
        <begin position="12"/>
        <end position="36"/>
    </location>
</feature>
<organism evidence="2 3">
    <name type="scientific">Iris pallida</name>
    <name type="common">Sweet iris</name>
    <dbReference type="NCBI Taxonomy" id="29817"/>
    <lineage>
        <taxon>Eukaryota</taxon>
        <taxon>Viridiplantae</taxon>
        <taxon>Streptophyta</taxon>
        <taxon>Embryophyta</taxon>
        <taxon>Tracheophyta</taxon>
        <taxon>Spermatophyta</taxon>
        <taxon>Magnoliopsida</taxon>
        <taxon>Liliopsida</taxon>
        <taxon>Asparagales</taxon>
        <taxon>Iridaceae</taxon>
        <taxon>Iridoideae</taxon>
        <taxon>Irideae</taxon>
        <taxon>Iris</taxon>
    </lineage>
</organism>
<keyword evidence="1" id="KW-1133">Transmembrane helix</keyword>
<dbReference type="AlphaFoldDB" id="A0AAX6FFT2"/>
<name>A0AAX6FFT2_IRIPA</name>
<evidence type="ECO:0000313" key="3">
    <source>
        <dbReference type="Proteomes" id="UP001140949"/>
    </source>
</evidence>
<protein>
    <submittedName>
        <fullName evidence="2">Uncharacterized protein</fullName>
    </submittedName>
</protein>
<evidence type="ECO:0000313" key="2">
    <source>
        <dbReference type="EMBL" id="KAJ6815257.1"/>
    </source>
</evidence>
<reference evidence="2" key="2">
    <citation type="submission" date="2023-04" db="EMBL/GenBank/DDBJ databases">
        <authorList>
            <person name="Bruccoleri R.E."/>
            <person name="Oakeley E.J."/>
            <person name="Faust A.-M."/>
            <person name="Dessus-Babus S."/>
            <person name="Altorfer M."/>
            <person name="Burckhardt D."/>
            <person name="Oertli M."/>
            <person name="Naumann U."/>
            <person name="Petersen F."/>
            <person name="Wong J."/>
        </authorList>
    </citation>
    <scope>NUCLEOTIDE SEQUENCE</scope>
    <source>
        <strain evidence="2">GSM-AAB239-AS_SAM_17_03QT</strain>
        <tissue evidence="2">Leaf</tissue>
    </source>
</reference>
<sequence>MMLPLFLSIRKVFNLFSLALVISGQFCVYVALYMLLLTSEYHGFEYQRVFRLALIFLSAWVKRMLQHSYKPPSPIFFILRFFYYINRPYSVKIFVIAFQYTFHIIFCQSLLVHFNLWLLQFVASNFFWVMKKICAIWRH</sequence>
<feature type="transmembrane region" description="Helical" evidence="1">
    <location>
        <begin position="112"/>
        <end position="130"/>
    </location>
</feature>
<reference evidence="2" key="1">
    <citation type="journal article" date="2023" name="GigaByte">
        <title>Genome assembly of the bearded iris, Iris pallida Lam.</title>
        <authorList>
            <person name="Bruccoleri R.E."/>
            <person name="Oakeley E.J."/>
            <person name="Faust A.M.E."/>
            <person name="Altorfer M."/>
            <person name="Dessus-Babus S."/>
            <person name="Burckhardt D."/>
            <person name="Oertli M."/>
            <person name="Naumann U."/>
            <person name="Petersen F."/>
            <person name="Wong J."/>
        </authorList>
    </citation>
    <scope>NUCLEOTIDE SEQUENCE</scope>
    <source>
        <strain evidence="2">GSM-AAB239-AS_SAM_17_03QT</strain>
    </source>
</reference>
<comment type="caution">
    <text evidence="2">The sequence shown here is derived from an EMBL/GenBank/DDBJ whole genome shotgun (WGS) entry which is preliminary data.</text>
</comment>
<accession>A0AAX6FFT2</accession>
<proteinExistence type="predicted"/>
<evidence type="ECO:0000256" key="1">
    <source>
        <dbReference type="SAM" id="Phobius"/>
    </source>
</evidence>
<gene>
    <name evidence="2" type="ORF">M6B38_135265</name>
</gene>
<feature type="transmembrane region" description="Helical" evidence="1">
    <location>
        <begin position="89"/>
        <end position="106"/>
    </location>
</feature>